<dbReference type="SUPFAM" id="SSF117782">
    <property type="entry name" value="YbjQ-like"/>
    <property type="match status" value="1"/>
</dbReference>
<feature type="compositionally biased region" description="Basic and acidic residues" evidence="1">
    <location>
        <begin position="11"/>
        <end position="21"/>
    </location>
</feature>
<dbReference type="InterPro" id="IPR035439">
    <property type="entry name" value="UPF0145_dom_sf"/>
</dbReference>
<comment type="caution">
    <text evidence="2">The sequence shown here is derived from an EMBL/GenBank/DDBJ whole genome shotgun (WGS) entry which is preliminary data.</text>
</comment>
<reference evidence="2 3" key="2">
    <citation type="submission" date="2020-05" db="EMBL/GenBank/DDBJ databases">
        <title>Draft genome sequence of Desulfovibrio sp. strainFSS-1.</title>
        <authorList>
            <person name="Shimoshige H."/>
            <person name="Kobayashi H."/>
            <person name="Maekawa T."/>
        </authorList>
    </citation>
    <scope>NUCLEOTIDE SEQUENCE [LARGE SCALE GENOMIC DNA]</scope>
    <source>
        <strain evidence="2 3">SIID29052-01</strain>
    </source>
</reference>
<proteinExistence type="predicted"/>
<evidence type="ECO:0000256" key="1">
    <source>
        <dbReference type="SAM" id="MobiDB-lite"/>
    </source>
</evidence>
<gene>
    <name evidence="2" type="ORF">NNJEOMEG_03924</name>
</gene>
<feature type="region of interest" description="Disordered" evidence="1">
    <location>
        <begin position="1"/>
        <end position="21"/>
    </location>
</feature>
<evidence type="ECO:0000313" key="2">
    <source>
        <dbReference type="EMBL" id="GFK96050.1"/>
    </source>
</evidence>
<name>A0A6V8LZ26_9BACT</name>
<organism evidence="2 3">
    <name type="scientific">Fundidesulfovibrio magnetotacticus</name>
    <dbReference type="NCBI Taxonomy" id="2730080"/>
    <lineage>
        <taxon>Bacteria</taxon>
        <taxon>Pseudomonadati</taxon>
        <taxon>Thermodesulfobacteriota</taxon>
        <taxon>Desulfovibrionia</taxon>
        <taxon>Desulfovibrionales</taxon>
        <taxon>Desulfovibrionaceae</taxon>
        <taxon>Fundidesulfovibrio</taxon>
    </lineage>
</organism>
<keyword evidence="3" id="KW-1185">Reference proteome</keyword>
<reference evidence="2 3" key="1">
    <citation type="submission" date="2020-04" db="EMBL/GenBank/DDBJ databases">
        <authorList>
            <consortium name="Desulfovibrio sp. FSS-1 genome sequencing consortium"/>
            <person name="Shimoshige H."/>
            <person name="Kobayashi H."/>
            <person name="Maekawa T."/>
        </authorList>
    </citation>
    <scope>NUCLEOTIDE SEQUENCE [LARGE SCALE GENOMIC DNA]</scope>
    <source>
        <strain evidence="2 3">SIID29052-01</strain>
    </source>
</reference>
<sequence length="123" mass="13503">MLSLFTGASRQAKDPNEELKRGQRLQNAKEMFYSGKFPVVTTPALKGRRIKKVLGLVHGRAYDAECALFSLAASAMEIGAEAIVGYHETVAFHPDGSKFFSCFGTAVTFERPNPAKLKRALTH</sequence>
<protein>
    <submittedName>
        <fullName evidence="2">Uncharacterized protein</fullName>
    </submittedName>
</protein>
<dbReference type="RefSeq" id="WP_173087186.1">
    <property type="nucleotide sequence ID" value="NZ_BLTE01000030.1"/>
</dbReference>
<dbReference type="EMBL" id="BLTE01000030">
    <property type="protein sequence ID" value="GFK96050.1"/>
    <property type="molecule type" value="Genomic_DNA"/>
</dbReference>
<dbReference type="AlphaFoldDB" id="A0A6V8LZ26"/>
<accession>A0A6V8LZ26</accession>
<evidence type="ECO:0000313" key="3">
    <source>
        <dbReference type="Proteomes" id="UP000494245"/>
    </source>
</evidence>
<dbReference type="Proteomes" id="UP000494245">
    <property type="component" value="Unassembled WGS sequence"/>
</dbReference>